<feature type="domain" description="EF-hand" evidence="6">
    <location>
        <begin position="18"/>
        <end position="53"/>
    </location>
</feature>
<sequence length="173" mass="20090">MVDWDSIDEDIKKLLTETQCSIFETAFTLFDRDKDGFIAFSDLPQMWRSVGQNPTDAQLKKIVETWDKDKKGFFDFKTFLRMCISPAFDDPMKEERLLEAFRHFDKDGTGIVTAPQLRLILSAYGEKLPEEEADELVEWAEKVRNAQGVLVSEGRLSYENLIKQLLERDPNIM</sequence>
<dbReference type="Gene3D" id="1.10.238.10">
    <property type="entry name" value="EF-hand"/>
    <property type="match status" value="2"/>
</dbReference>
<keyword evidence="3" id="KW-0677">Repeat</keyword>
<dbReference type="PROSITE" id="PS50222">
    <property type="entry name" value="EF_HAND_2"/>
    <property type="match status" value="3"/>
</dbReference>
<keyword evidence="2" id="KW-0479">Metal-binding</keyword>
<organism evidence="7 8">
    <name type="scientific">Vitrella brassicaformis (strain CCMP3155)</name>
    <dbReference type="NCBI Taxonomy" id="1169540"/>
    <lineage>
        <taxon>Eukaryota</taxon>
        <taxon>Sar</taxon>
        <taxon>Alveolata</taxon>
        <taxon>Colpodellida</taxon>
        <taxon>Vitrellaceae</taxon>
        <taxon>Vitrella</taxon>
    </lineage>
</organism>
<dbReference type="PhylomeDB" id="A0A0G4ESE6"/>
<evidence type="ECO:0000313" key="7">
    <source>
        <dbReference type="EMBL" id="CEM00606.1"/>
    </source>
</evidence>
<dbReference type="PANTHER" id="PTHR23048:SF0">
    <property type="entry name" value="CALMODULIN LIKE 3"/>
    <property type="match status" value="1"/>
</dbReference>
<dbReference type="SUPFAM" id="SSF47473">
    <property type="entry name" value="EF-hand"/>
    <property type="match status" value="1"/>
</dbReference>
<dbReference type="SMART" id="SM00054">
    <property type="entry name" value="EFh"/>
    <property type="match status" value="3"/>
</dbReference>
<keyword evidence="8" id="KW-1185">Reference proteome</keyword>
<evidence type="ECO:0000256" key="4">
    <source>
        <dbReference type="ARBA" id="ARBA00022837"/>
    </source>
</evidence>
<evidence type="ECO:0000256" key="2">
    <source>
        <dbReference type="ARBA" id="ARBA00022723"/>
    </source>
</evidence>
<evidence type="ECO:0000256" key="5">
    <source>
        <dbReference type="ARBA" id="ARBA00022990"/>
    </source>
</evidence>
<dbReference type="InterPro" id="IPR011992">
    <property type="entry name" value="EF-hand-dom_pair"/>
</dbReference>
<evidence type="ECO:0000256" key="1">
    <source>
        <dbReference type="ARBA" id="ARBA00020786"/>
    </source>
</evidence>
<accession>A0A0G4ESE6</accession>
<dbReference type="EMBL" id="CDMY01000295">
    <property type="protein sequence ID" value="CEM00606.1"/>
    <property type="molecule type" value="Genomic_DNA"/>
</dbReference>
<evidence type="ECO:0000313" key="8">
    <source>
        <dbReference type="Proteomes" id="UP000041254"/>
    </source>
</evidence>
<dbReference type="InterPro" id="IPR002048">
    <property type="entry name" value="EF_hand_dom"/>
</dbReference>
<dbReference type="Proteomes" id="UP000041254">
    <property type="component" value="Unassembled WGS sequence"/>
</dbReference>
<keyword evidence="4" id="KW-0106">Calcium</keyword>
<dbReference type="STRING" id="1169540.A0A0G4ESE6"/>
<gene>
    <name evidence="7" type="ORF">Vbra_12875</name>
</gene>
<dbReference type="PROSITE" id="PS00018">
    <property type="entry name" value="EF_HAND_1"/>
    <property type="match status" value="1"/>
</dbReference>
<dbReference type="OMA" id="TEFLRIC"/>
<proteinExistence type="predicted"/>
<dbReference type="InterPro" id="IPR018247">
    <property type="entry name" value="EF_Hand_1_Ca_BS"/>
</dbReference>
<protein>
    <recommendedName>
        <fullName evidence="1">Calmodulin</fullName>
    </recommendedName>
</protein>
<dbReference type="GO" id="GO:0005509">
    <property type="term" value="F:calcium ion binding"/>
    <property type="evidence" value="ECO:0007669"/>
    <property type="project" value="InterPro"/>
</dbReference>
<dbReference type="FunFam" id="1.10.238.10:FF:000527">
    <property type="entry name" value="Calmodulin-3"/>
    <property type="match status" value="1"/>
</dbReference>
<dbReference type="VEuPathDB" id="CryptoDB:Vbra_12875"/>
<dbReference type="InParanoid" id="A0A0G4ESE6"/>
<dbReference type="PANTHER" id="PTHR23048">
    <property type="entry name" value="MYOSIN LIGHT CHAIN 1, 3"/>
    <property type="match status" value="1"/>
</dbReference>
<name>A0A0G4ESE6_VITBC</name>
<dbReference type="GO" id="GO:0016460">
    <property type="term" value="C:myosin II complex"/>
    <property type="evidence" value="ECO:0007669"/>
    <property type="project" value="TreeGrafter"/>
</dbReference>
<feature type="domain" description="EF-hand" evidence="6">
    <location>
        <begin position="92"/>
        <end position="127"/>
    </location>
</feature>
<evidence type="ECO:0000259" key="6">
    <source>
        <dbReference type="PROSITE" id="PS50222"/>
    </source>
</evidence>
<reference evidence="7 8" key="1">
    <citation type="submission" date="2014-11" db="EMBL/GenBank/DDBJ databases">
        <authorList>
            <person name="Zhu J."/>
            <person name="Qi W."/>
            <person name="Song R."/>
        </authorList>
    </citation>
    <scope>NUCLEOTIDE SEQUENCE [LARGE SCALE GENOMIC DNA]</scope>
</reference>
<keyword evidence="5" id="KW-0007">Acetylation</keyword>
<evidence type="ECO:0000256" key="3">
    <source>
        <dbReference type="ARBA" id="ARBA00022737"/>
    </source>
</evidence>
<feature type="domain" description="EF-hand" evidence="6">
    <location>
        <begin position="54"/>
        <end position="89"/>
    </location>
</feature>
<dbReference type="Pfam" id="PF13499">
    <property type="entry name" value="EF-hand_7"/>
    <property type="match status" value="1"/>
</dbReference>
<dbReference type="OrthoDB" id="26525at2759"/>
<dbReference type="CDD" id="cd00051">
    <property type="entry name" value="EFh"/>
    <property type="match status" value="1"/>
</dbReference>
<dbReference type="Pfam" id="PF13405">
    <property type="entry name" value="EF-hand_6"/>
    <property type="match status" value="1"/>
</dbReference>
<dbReference type="InterPro" id="IPR050230">
    <property type="entry name" value="CALM/Myosin/TropC-like"/>
</dbReference>
<dbReference type="AlphaFoldDB" id="A0A0G4ESE6"/>